<feature type="repeat" description="TPR" evidence="3">
    <location>
        <begin position="171"/>
        <end position="204"/>
    </location>
</feature>
<dbReference type="InterPro" id="IPR019734">
    <property type="entry name" value="TPR_rpt"/>
</dbReference>
<accession>A0A5B8XUE3</accession>
<dbReference type="Pfam" id="PF13424">
    <property type="entry name" value="TPR_12"/>
    <property type="match status" value="1"/>
</dbReference>
<dbReference type="Gene3D" id="1.25.40.10">
    <property type="entry name" value="Tetratricopeptide repeat domain"/>
    <property type="match status" value="1"/>
</dbReference>
<dbReference type="PROSITE" id="PS50293">
    <property type="entry name" value="TPR_REGION"/>
    <property type="match status" value="1"/>
</dbReference>
<dbReference type="PANTHER" id="PTHR44858">
    <property type="entry name" value="TETRATRICOPEPTIDE REPEAT PROTEIN 6"/>
    <property type="match status" value="1"/>
</dbReference>
<evidence type="ECO:0000256" key="2">
    <source>
        <dbReference type="ARBA" id="ARBA00022803"/>
    </source>
</evidence>
<dbReference type="SMART" id="SM00028">
    <property type="entry name" value="TPR"/>
    <property type="match status" value="6"/>
</dbReference>
<sequence length="251" mass="28808">MEAIVKYLLFIIMFFSVSCAGPEEKSEKLVQGADWHYKMGAGYFESREIALSIKELTTAIEKDPNHLEAQHLLGFIYMGRRDYSKSLAHFNEALRIDPDYSIALNNRGALYLSMERWEDAKTDFERLLENPLYPTPELAHNNIGWAYYQTARHGLAAEHLRMAVFLRPGLCVAHNNLGLVHLAQNNRLEAANAFQTAITRCPDSYAEPHFHLGKMMMDDGHPKAVESFKMCVEIEPESNLGRRCRQYLQIR</sequence>
<feature type="repeat" description="TPR" evidence="3">
    <location>
        <begin position="67"/>
        <end position="100"/>
    </location>
</feature>
<dbReference type="AlphaFoldDB" id="A0A5B8XUE3"/>
<dbReference type="InterPro" id="IPR050498">
    <property type="entry name" value="Ycf3"/>
</dbReference>
<evidence type="ECO:0000313" key="4">
    <source>
        <dbReference type="EMBL" id="QED27296.1"/>
    </source>
</evidence>
<dbReference type="Proteomes" id="UP000321595">
    <property type="component" value="Chromosome"/>
</dbReference>
<proteinExistence type="predicted"/>
<dbReference type="SUPFAM" id="SSF48452">
    <property type="entry name" value="TPR-like"/>
    <property type="match status" value="1"/>
</dbReference>
<keyword evidence="2 3" id="KW-0802">TPR repeat</keyword>
<evidence type="ECO:0000256" key="1">
    <source>
        <dbReference type="ARBA" id="ARBA00022737"/>
    </source>
</evidence>
<dbReference type="OrthoDB" id="9815059at2"/>
<protein>
    <submittedName>
        <fullName evidence="4">Tetratricopeptide repeat protein</fullName>
    </submittedName>
</protein>
<evidence type="ECO:0000313" key="5">
    <source>
        <dbReference type="Proteomes" id="UP000321595"/>
    </source>
</evidence>
<organism evidence="4 5">
    <name type="scientific">Microvenator marinus</name>
    <dbReference type="NCBI Taxonomy" id="2600177"/>
    <lineage>
        <taxon>Bacteria</taxon>
        <taxon>Deltaproteobacteria</taxon>
        <taxon>Bradymonadales</taxon>
        <taxon>Microvenatoraceae</taxon>
        <taxon>Microvenator</taxon>
    </lineage>
</organism>
<feature type="repeat" description="TPR" evidence="3">
    <location>
        <begin position="33"/>
        <end position="66"/>
    </location>
</feature>
<dbReference type="EMBL" id="CP042467">
    <property type="protein sequence ID" value="QED27296.1"/>
    <property type="molecule type" value="Genomic_DNA"/>
</dbReference>
<dbReference type="PANTHER" id="PTHR44858:SF1">
    <property type="entry name" value="UDP-N-ACETYLGLUCOSAMINE--PEPTIDE N-ACETYLGLUCOSAMINYLTRANSFERASE SPINDLY-RELATED"/>
    <property type="match status" value="1"/>
</dbReference>
<dbReference type="InterPro" id="IPR011990">
    <property type="entry name" value="TPR-like_helical_dom_sf"/>
</dbReference>
<keyword evidence="1" id="KW-0677">Repeat</keyword>
<keyword evidence="5" id="KW-1185">Reference proteome</keyword>
<dbReference type="KEGG" id="bbae:FRD01_08575"/>
<evidence type="ECO:0000256" key="3">
    <source>
        <dbReference type="PROSITE-ProRule" id="PRU00339"/>
    </source>
</evidence>
<dbReference type="PROSITE" id="PS51257">
    <property type="entry name" value="PROKAR_LIPOPROTEIN"/>
    <property type="match status" value="1"/>
</dbReference>
<dbReference type="PROSITE" id="PS50005">
    <property type="entry name" value="TPR"/>
    <property type="match status" value="3"/>
</dbReference>
<gene>
    <name evidence="4" type="ORF">FRD01_08575</name>
</gene>
<reference evidence="4 5" key="1">
    <citation type="submission" date="2019-08" db="EMBL/GenBank/DDBJ databases">
        <authorList>
            <person name="Liang Q."/>
        </authorList>
    </citation>
    <scope>NUCLEOTIDE SEQUENCE [LARGE SCALE GENOMIC DNA]</scope>
    <source>
        <strain evidence="4 5">V1718</strain>
    </source>
</reference>
<name>A0A5B8XUE3_9DELT</name>